<evidence type="ECO:0000256" key="1">
    <source>
        <dbReference type="SAM" id="MobiDB-lite"/>
    </source>
</evidence>
<organism evidence="2 3">
    <name type="scientific">Marchantia polymorpha subsp. ruderalis</name>
    <dbReference type="NCBI Taxonomy" id="1480154"/>
    <lineage>
        <taxon>Eukaryota</taxon>
        <taxon>Viridiplantae</taxon>
        <taxon>Streptophyta</taxon>
        <taxon>Embryophyta</taxon>
        <taxon>Marchantiophyta</taxon>
        <taxon>Marchantiopsida</taxon>
        <taxon>Marchantiidae</taxon>
        <taxon>Marchantiales</taxon>
        <taxon>Marchantiaceae</taxon>
        <taxon>Marchantia</taxon>
    </lineage>
</organism>
<proteinExistence type="predicted"/>
<sequence length="495" mass="56068">MASTHACSKVKPRHKQKEVLDSAKCSKATSQPQLSLENWTAVGVSEAGSEDKWFSAEDLWPLEWQPLENWTAVGVSEAGSEDKWIVLLVTYLDRKMEKYSEPTSLAGSYVKLVRRQTKAKAVATARVIERIAIFTFRCVALRGRPTREEGPVAITVREKEVPAEKKLWTTEILLLLQYLDWKREKYAEASITGSYVKIVQNRTKTKVAAATEVAAKECKSQPAEAKYQALQKRRAEEIEKRRYSEKTPYDVESLRVDELTATTEKKEQEYKAARISDLELKEKLEARCSELRTQRSQAEEQLCEMKTRLTKAEGKNWQLFKQKRDALTARGLDVITPCICIAFGSTFVDAYGSDMCDARPMNAISPQCSLHKPKLPSHHVSRSRRMKNLHQRHRNILPQLVVVPDCAITILPSARVLEHSDIGPFFLSRHSDTLAVKSKITIISLAPTKDLLPIPDLPCIGIASIARRLRQPIVIPLVYYRLACPIPTPQQEVHL</sequence>
<name>A0A176VYC0_MARPO</name>
<reference evidence="2" key="1">
    <citation type="submission" date="2016-03" db="EMBL/GenBank/DDBJ databases">
        <title>Mechanisms controlling the formation of the plant cell surface in tip-growing cells are functionally conserved among land plants.</title>
        <authorList>
            <person name="Honkanen S."/>
            <person name="Jones V.A."/>
            <person name="Morieri G."/>
            <person name="Champion C."/>
            <person name="Hetherington A.J."/>
            <person name="Kelly S."/>
            <person name="Saint-Marcoux D."/>
            <person name="Proust H."/>
            <person name="Prescott H."/>
            <person name="Dolan L."/>
        </authorList>
    </citation>
    <scope>NUCLEOTIDE SEQUENCE [LARGE SCALE GENOMIC DNA]</scope>
    <source>
        <tissue evidence="2">Whole gametophyte</tissue>
    </source>
</reference>
<evidence type="ECO:0000313" key="3">
    <source>
        <dbReference type="Proteomes" id="UP000077202"/>
    </source>
</evidence>
<protein>
    <submittedName>
        <fullName evidence="2">Uncharacterized protein</fullName>
    </submittedName>
</protein>
<dbReference type="EMBL" id="LVLJ01002292">
    <property type="protein sequence ID" value="OAE25799.1"/>
    <property type="molecule type" value="Genomic_DNA"/>
</dbReference>
<dbReference type="AlphaFoldDB" id="A0A176VYC0"/>
<gene>
    <name evidence="2" type="ORF">AXG93_3912s1050</name>
</gene>
<accession>A0A176VYC0</accession>
<comment type="caution">
    <text evidence="2">The sequence shown here is derived from an EMBL/GenBank/DDBJ whole genome shotgun (WGS) entry which is preliminary data.</text>
</comment>
<keyword evidence="3" id="KW-1185">Reference proteome</keyword>
<dbReference type="Proteomes" id="UP000077202">
    <property type="component" value="Unassembled WGS sequence"/>
</dbReference>
<evidence type="ECO:0000313" key="2">
    <source>
        <dbReference type="EMBL" id="OAE25799.1"/>
    </source>
</evidence>
<feature type="region of interest" description="Disordered" evidence="1">
    <location>
        <begin position="1"/>
        <end position="22"/>
    </location>
</feature>